<accession>A0A6J6EJ00</accession>
<sequence length="130" mass="14453">MRWYIDSSAIIKLIKPEFETKALLQQLPPSITTSQLSRVEVIRAINLNFAELLEDAYDILLDIPMVAVDHSILLGAENLPTFIKLRALDSIHMATAFSMKSEIEGVVTYDKEMVKAASALGFKTMSPGIK</sequence>
<proteinExistence type="predicted"/>
<feature type="domain" description="PIN" evidence="1">
    <location>
        <begin position="4"/>
        <end position="117"/>
    </location>
</feature>
<protein>
    <submittedName>
        <fullName evidence="2">Unannotated protein</fullName>
    </submittedName>
</protein>
<dbReference type="InterPro" id="IPR029060">
    <property type="entry name" value="PIN-like_dom_sf"/>
</dbReference>
<dbReference type="Gene3D" id="3.40.50.1010">
    <property type="entry name" value="5'-nuclease"/>
    <property type="match status" value="1"/>
</dbReference>
<reference evidence="2" key="1">
    <citation type="submission" date="2020-05" db="EMBL/GenBank/DDBJ databases">
        <authorList>
            <person name="Chiriac C."/>
            <person name="Salcher M."/>
            <person name="Ghai R."/>
            <person name="Kavagutti S V."/>
        </authorList>
    </citation>
    <scope>NUCLEOTIDE SEQUENCE</scope>
</reference>
<name>A0A6J6EJ00_9ZZZZ</name>
<evidence type="ECO:0000259" key="1">
    <source>
        <dbReference type="Pfam" id="PF01850"/>
    </source>
</evidence>
<evidence type="ECO:0000313" key="2">
    <source>
        <dbReference type="EMBL" id="CAB4575214.1"/>
    </source>
</evidence>
<dbReference type="Pfam" id="PF01850">
    <property type="entry name" value="PIN"/>
    <property type="match status" value="1"/>
</dbReference>
<gene>
    <name evidence="2" type="ORF">UFOPK1689_00934</name>
</gene>
<dbReference type="CDD" id="cd09874">
    <property type="entry name" value="PIN_MT3492-like"/>
    <property type="match status" value="1"/>
</dbReference>
<dbReference type="InterPro" id="IPR002716">
    <property type="entry name" value="PIN_dom"/>
</dbReference>
<dbReference type="EMBL" id="CAEZTN010000035">
    <property type="protein sequence ID" value="CAB4575214.1"/>
    <property type="molecule type" value="Genomic_DNA"/>
</dbReference>
<dbReference type="SUPFAM" id="SSF88723">
    <property type="entry name" value="PIN domain-like"/>
    <property type="match status" value="1"/>
</dbReference>
<dbReference type="AlphaFoldDB" id="A0A6J6EJ00"/>
<organism evidence="2">
    <name type="scientific">freshwater metagenome</name>
    <dbReference type="NCBI Taxonomy" id="449393"/>
    <lineage>
        <taxon>unclassified sequences</taxon>
        <taxon>metagenomes</taxon>
        <taxon>ecological metagenomes</taxon>
    </lineage>
</organism>